<sequence>MAANGALEVDLFAQADASRVRGTIYSGFGWQTDFVVGALQSPGGRAIITLPSWHPKADVSTVVPRLSGSVTSFQHSFLVSEHGARPSGATTRTSRRDRSSTTSRIRLPGKNP</sequence>
<comment type="caution">
    <text evidence="3">The sequence shown here is derived from an EMBL/GenBank/DDBJ whole genome shotgun (WGS) entry which is preliminary data.</text>
</comment>
<dbReference type="PANTHER" id="PTHR21432">
    <property type="entry name" value="ACETYL-COA HYDROLASE-RELATED"/>
    <property type="match status" value="1"/>
</dbReference>
<protein>
    <submittedName>
        <fullName evidence="3">Acetyl-CoA hydrolase</fullName>
    </submittedName>
</protein>
<dbReference type="PANTHER" id="PTHR21432:SF20">
    <property type="entry name" value="ACETYL-COA HYDROLASE"/>
    <property type="match status" value="1"/>
</dbReference>
<dbReference type="GO" id="GO:0016787">
    <property type="term" value="F:hydrolase activity"/>
    <property type="evidence" value="ECO:0007669"/>
    <property type="project" value="UniProtKB-KW"/>
</dbReference>
<organism evidence="3 4">
    <name type="scientific">Amycolatopsis decaplanina DSM 44594</name>
    <dbReference type="NCBI Taxonomy" id="1284240"/>
    <lineage>
        <taxon>Bacteria</taxon>
        <taxon>Bacillati</taxon>
        <taxon>Actinomycetota</taxon>
        <taxon>Actinomycetes</taxon>
        <taxon>Pseudonocardiales</taxon>
        <taxon>Pseudonocardiaceae</taxon>
        <taxon>Amycolatopsis</taxon>
    </lineage>
</organism>
<dbReference type="Proteomes" id="UP000054226">
    <property type="component" value="Unassembled WGS sequence"/>
</dbReference>
<dbReference type="PATRIC" id="fig|1284240.4.peg.1688"/>
<dbReference type="Pfam" id="PF13336">
    <property type="entry name" value="AcetylCoA_hyd_C"/>
    <property type="match status" value="1"/>
</dbReference>
<feature type="region of interest" description="Disordered" evidence="1">
    <location>
        <begin position="81"/>
        <end position="112"/>
    </location>
</feature>
<dbReference type="EMBL" id="AOHO01000038">
    <property type="protein sequence ID" value="EME62687.1"/>
    <property type="molecule type" value="Genomic_DNA"/>
</dbReference>
<dbReference type="SUPFAM" id="SSF100950">
    <property type="entry name" value="NagB/RpiA/CoA transferase-like"/>
    <property type="match status" value="1"/>
</dbReference>
<dbReference type="InterPro" id="IPR046433">
    <property type="entry name" value="ActCoA_hydro"/>
</dbReference>
<reference evidence="3 4" key="1">
    <citation type="journal article" date="2013" name="Genome Announc.">
        <title>Draft Genome Sequence of Amycolatopsis decaplanina Strain DSM 44594T.</title>
        <authorList>
            <person name="Kaur N."/>
            <person name="Kumar S."/>
            <person name="Bala M."/>
            <person name="Raghava G.P."/>
            <person name="Mayilraj S."/>
        </authorList>
    </citation>
    <scope>NUCLEOTIDE SEQUENCE [LARGE SCALE GENOMIC DNA]</scope>
    <source>
        <strain evidence="3 4">DSM 44594</strain>
    </source>
</reference>
<feature type="domain" description="Acetyl-CoA hydrolase/transferase C-terminal" evidence="2">
    <location>
        <begin position="2"/>
        <end position="84"/>
    </location>
</feature>
<gene>
    <name evidence="3" type="ORF">H074_08336</name>
</gene>
<dbReference type="AlphaFoldDB" id="M2Z614"/>
<dbReference type="InterPro" id="IPR038460">
    <property type="entry name" value="AcetylCoA_hyd_C_sf"/>
</dbReference>
<accession>M2Z614</accession>
<name>M2Z614_9PSEU</name>
<evidence type="ECO:0000259" key="2">
    <source>
        <dbReference type="Pfam" id="PF13336"/>
    </source>
</evidence>
<proteinExistence type="predicted"/>
<dbReference type="GO" id="GO:0008775">
    <property type="term" value="F:acetate CoA-transferase activity"/>
    <property type="evidence" value="ECO:0007669"/>
    <property type="project" value="InterPro"/>
</dbReference>
<keyword evidence="3" id="KW-0378">Hydrolase</keyword>
<keyword evidence="4" id="KW-1185">Reference proteome</keyword>
<evidence type="ECO:0000313" key="4">
    <source>
        <dbReference type="Proteomes" id="UP000054226"/>
    </source>
</evidence>
<dbReference type="InterPro" id="IPR037171">
    <property type="entry name" value="NagB/RpiA_transferase-like"/>
</dbReference>
<dbReference type="InterPro" id="IPR026888">
    <property type="entry name" value="AcetylCoA_hyd_C"/>
</dbReference>
<dbReference type="Gene3D" id="3.40.1080.20">
    <property type="entry name" value="Acetyl-CoA hydrolase/transferase C-terminal domain"/>
    <property type="match status" value="1"/>
</dbReference>
<evidence type="ECO:0000256" key="1">
    <source>
        <dbReference type="SAM" id="MobiDB-lite"/>
    </source>
</evidence>
<dbReference type="GO" id="GO:0006083">
    <property type="term" value="P:acetate metabolic process"/>
    <property type="evidence" value="ECO:0007669"/>
    <property type="project" value="InterPro"/>
</dbReference>
<evidence type="ECO:0000313" key="3">
    <source>
        <dbReference type="EMBL" id="EME62687.1"/>
    </source>
</evidence>